<dbReference type="AlphaFoldDB" id="A0A9D4KXB2"/>
<keyword evidence="3" id="KW-1185">Reference proteome</keyword>
<feature type="region of interest" description="Disordered" evidence="1">
    <location>
        <begin position="142"/>
        <end position="166"/>
    </location>
</feature>
<gene>
    <name evidence="2" type="ORF">DPMN_090215</name>
</gene>
<accession>A0A9D4KXB2</accession>
<dbReference type="EMBL" id="JAIWYP010000003">
    <property type="protein sequence ID" value="KAH3847880.1"/>
    <property type="molecule type" value="Genomic_DNA"/>
</dbReference>
<sequence>MRTIIFRLKNPTHPYFFTQSDRPHFRKVSDWIEILQKQYKDPKITSSTARCSWETWVEGRPKDHRKLVADYPCHSAEVARSHYKHGFAKTSIDALAVLDAIKEDHGVNGKGNRVSVTVVQRLPIVYLGRWRQHQLMRRLSLNRRYHRPRPRHRKPSFQDHRRRRKT</sequence>
<evidence type="ECO:0000313" key="3">
    <source>
        <dbReference type="Proteomes" id="UP000828390"/>
    </source>
</evidence>
<evidence type="ECO:0000313" key="2">
    <source>
        <dbReference type="EMBL" id="KAH3847880.1"/>
    </source>
</evidence>
<reference evidence="2" key="1">
    <citation type="journal article" date="2019" name="bioRxiv">
        <title>The Genome of the Zebra Mussel, Dreissena polymorpha: A Resource for Invasive Species Research.</title>
        <authorList>
            <person name="McCartney M.A."/>
            <person name="Auch B."/>
            <person name="Kono T."/>
            <person name="Mallez S."/>
            <person name="Zhang Y."/>
            <person name="Obille A."/>
            <person name="Becker A."/>
            <person name="Abrahante J.E."/>
            <person name="Garbe J."/>
            <person name="Badalamenti J.P."/>
            <person name="Herman A."/>
            <person name="Mangelson H."/>
            <person name="Liachko I."/>
            <person name="Sullivan S."/>
            <person name="Sone E.D."/>
            <person name="Koren S."/>
            <person name="Silverstein K.A.T."/>
            <person name="Beckman K.B."/>
            <person name="Gohl D.M."/>
        </authorList>
    </citation>
    <scope>NUCLEOTIDE SEQUENCE</scope>
    <source>
        <strain evidence="2">Duluth1</strain>
        <tissue evidence="2">Whole animal</tissue>
    </source>
</reference>
<evidence type="ECO:0000256" key="1">
    <source>
        <dbReference type="SAM" id="MobiDB-lite"/>
    </source>
</evidence>
<dbReference type="Proteomes" id="UP000828390">
    <property type="component" value="Unassembled WGS sequence"/>
</dbReference>
<name>A0A9D4KXB2_DREPO</name>
<comment type="caution">
    <text evidence="2">The sequence shown here is derived from an EMBL/GenBank/DDBJ whole genome shotgun (WGS) entry which is preliminary data.</text>
</comment>
<reference evidence="2" key="2">
    <citation type="submission" date="2020-11" db="EMBL/GenBank/DDBJ databases">
        <authorList>
            <person name="McCartney M.A."/>
            <person name="Auch B."/>
            <person name="Kono T."/>
            <person name="Mallez S."/>
            <person name="Becker A."/>
            <person name="Gohl D.M."/>
            <person name="Silverstein K.A.T."/>
            <person name="Koren S."/>
            <person name="Bechman K.B."/>
            <person name="Herman A."/>
            <person name="Abrahante J.E."/>
            <person name="Garbe J."/>
        </authorList>
    </citation>
    <scope>NUCLEOTIDE SEQUENCE</scope>
    <source>
        <strain evidence="2">Duluth1</strain>
        <tissue evidence="2">Whole animal</tissue>
    </source>
</reference>
<organism evidence="2 3">
    <name type="scientific">Dreissena polymorpha</name>
    <name type="common">Zebra mussel</name>
    <name type="synonym">Mytilus polymorpha</name>
    <dbReference type="NCBI Taxonomy" id="45954"/>
    <lineage>
        <taxon>Eukaryota</taxon>
        <taxon>Metazoa</taxon>
        <taxon>Spiralia</taxon>
        <taxon>Lophotrochozoa</taxon>
        <taxon>Mollusca</taxon>
        <taxon>Bivalvia</taxon>
        <taxon>Autobranchia</taxon>
        <taxon>Heteroconchia</taxon>
        <taxon>Euheterodonta</taxon>
        <taxon>Imparidentia</taxon>
        <taxon>Neoheterodontei</taxon>
        <taxon>Myida</taxon>
        <taxon>Dreissenoidea</taxon>
        <taxon>Dreissenidae</taxon>
        <taxon>Dreissena</taxon>
    </lineage>
</organism>
<proteinExistence type="predicted"/>
<protein>
    <submittedName>
        <fullName evidence="2">Uncharacterized protein</fullName>
    </submittedName>
</protein>